<evidence type="ECO:0000313" key="2">
    <source>
        <dbReference type="Proteomes" id="UP000304953"/>
    </source>
</evidence>
<accession>A0AC61RNB0</accession>
<comment type="caution">
    <text evidence="1">The sequence shown here is derived from an EMBL/GenBank/DDBJ whole genome shotgun (WGS) entry which is preliminary data.</text>
</comment>
<keyword evidence="2" id="KW-1185">Reference proteome</keyword>
<organism evidence="1 2">
    <name type="scientific">Petralouisia muris</name>
    <dbReference type="NCBI Taxonomy" id="3032872"/>
    <lineage>
        <taxon>Bacteria</taxon>
        <taxon>Bacillati</taxon>
        <taxon>Bacillota</taxon>
        <taxon>Clostridia</taxon>
        <taxon>Lachnospirales</taxon>
        <taxon>Lachnospiraceae</taxon>
        <taxon>Petralouisia</taxon>
    </lineage>
</organism>
<dbReference type="EMBL" id="SRYA01000107">
    <property type="protein sequence ID" value="TGY88013.1"/>
    <property type="molecule type" value="Genomic_DNA"/>
</dbReference>
<proteinExistence type="predicted"/>
<sequence>MRNVRETMAVADENITWNNDSKKRKMENLKKRFCNWFLGIGISFLPLIALPFSNLVYQGDIGNFFYELFCDISVMFIGITFAISSMNDFIDESIEKKQDGWIMLNLICLLAGAIFYSVIVVQNKGADMNQDIIFKVNLGYFVLMFFLSAGRYLREIREVKKCS</sequence>
<dbReference type="Proteomes" id="UP000304953">
    <property type="component" value="Unassembled WGS sequence"/>
</dbReference>
<name>A0AC61RNB0_9FIRM</name>
<evidence type="ECO:0000313" key="1">
    <source>
        <dbReference type="EMBL" id="TGY88013.1"/>
    </source>
</evidence>
<reference evidence="1" key="1">
    <citation type="submission" date="2019-04" db="EMBL/GenBank/DDBJ databases">
        <title>Microbes associate with the intestines of laboratory mice.</title>
        <authorList>
            <person name="Navarre W."/>
            <person name="Wong E."/>
            <person name="Huang K."/>
            <person name="Tropini C."/>
            <person name="Ng K."/>
            <person name="Yu B."/>
        </authorList>
    </citation>
    <scope>NUCLEOTIDE SEQUENCE</scope>
    <source>
        <strain evidence="1">NM01_1-7b</strain>
    </source>
</reference>
<gene>
    <name evidence="1" type="ORF">E5329_26240</name>
</gene>
<protein>
    <submittedName>
        <fullName evidence="1">Uncharacterized protein</fullName>
    </submittedName>
</protein>